<dbReference type="InterPro" id="IPR012336">
    <property type="entry name" value="Thioredoxin-like_fold"/>
</dbReference>
<dbReference type="CDD" id="cd02947">
    <property type="entry name" value="TRX_family"/>
    <property type="match status" value="1"/>
</dbReference>
<dbReference type="RefSeq" id="WP_101355693.1">
    <property type="nucleotide sequence ID" value="NZ_PIQO01000017.1"/>
</dbReference>
<evidence type="ECO:0000259" key="1">
    <source>
        <dbReference type="Pfam" id="PF13192"/>
    </source>
</evidence>
<comment type="caution">
    <text evidence="2">The sequence shown here is derived from an EMBL/GenBank/DDBJ whole genome shotgun (WGS) entry which is preliminary data.</text>
</comment>
<gene>
    <name evidence="2" type="ORF">CWO92_18480</name>
</gene>
<name>A0A2N3LGA7_9BACI</name>
<accession>A0A2N3LGA7</accession>
<feature type="domain" description="Thioredoxin-like fold" evidence="1">
    <location>
        <begin position="5"/>
        <end position="75"/>
    </location>
</feature>
<dbReference type="SUPFAM" id="SSF52833">
    <property type="entry name" value="Thioredoxin-like"/>
    <property type="match status" value="1"/>
</dbReference>
<dbReference type="Gene3D" id="3.40.30.10">
    <property type="entry name" value="Glutaredoxin"/>
    <property type="match status" value="1"/>
</dbReference>
<organism evidence="2 3">
    <name type="scientific">Heyndrickxia camelliae</name>
    <dbReference type="NCBI Taxonomy" id="1707093"/>
    <lineage>
        <taxon>Bacteria</taxon>
        <taxon>Bacillati</taxon>
        <taxon>Bacillota</taxon>
        <taxon>Bacilli</taxon>
        <taxon>Bacillales</taxon>
        <taxon>Bacillaceae</taxon>
        <taxon>Heyndrickxia</taxon>
    </lineage>
</organism>
<dbReference type="InterPro" id="IPR036249">
    <property type="entry name" value="Thioredoxin-like_sf"/>
</dbReference>
<dbReference type="EMBL" id="PIQO01000017">
    <property type="protein sequence ID" value="PKR83553.1"/>
    <property type="molecule type" value="Genomic_DNA"/>
</dbReference>
<dbReference type="OrthoDB" id="9814618at2"/>
<proteinExistence type="predicted"/>
<dbReference type="AlphaFoldDB" id="A0A2N3LGA7"/>
<protein>
    <submittedName>
        <fullName evidence="2">Thiol reductase thioredoxin</fullName>
    </submittedName>
</protein>
<evidence type="ECO:0000313" key="3">
    <source>
        <dbReference type="Proteomes" id="UP000233440"/>
    </source>
</evidence>
<dbReference type="Pfam" id="PF13192">
    <property type="entry name" value="Thioredoxin_3"/>
    <property type="match status" value="1"/>
</dbReference>
<evidence type="ECO:0000313" key="2">
    <source>
        <dbReference type="EMBL" id="PKR83553.1"/>
    </source>
</evidence>
<keyword evidence="3" id="KW-1185">Reference proteome</keyword>
<dbReference type="Proteomes" id="UP000233440">
    <property type="component" value="Unassembled WGS sequence"/>
</dbReference>
<sequence>MKLLKLYQPSCTPCQFVENFLQDQGVEYESINVQEEPDIAFQFGVMSTPVTILVDDEGKEVQRVVGFKPDEIEEVINKL</sequence>
<reference evidence="2 3" key="1">
    <citation type="submission" date="2017-11" db="EMBL/GenBank/DDBJ databases">
        <title>Bacillus camelliae sp. nov., isolated from pu'er tea.</title>
        <authorList>
            <person name="Niu L."/>
        </authorList>
    </citation>
    <scope>NUCLEOTIDE SEQUENCE [LARGE SCALE GENOMIC DNA]</scope>
    <source>
        <strain evidence="2 3">7578-1</strain>
    </source>
</reference>